<protein>
    <submittedName>
        <fullName evidence="2">Uncharacterized protein</fullName>
    </submittedName>
</protein>
<dbReference type="EMBL" id="SSTD01013307">
    <property type="protein sequence ID" value="TYK07346.1"/>
    <property type="molecule type" value="Genomic_DNA"/>
</dbReference>
<proteinExistence type="predicted"/>
<comment type="caution">
    <text evidence="2">The sequence shown here is derived from an EMBL/GenBank/DDBJ whole genome shotgun (WGS) entry which is preliminary data.</text>
</comment>
<feature type="compositionally biased region" description="Polar residues" evidence="1">
    <location>
        <begin position="108"/>
        <end position="118"/>
    </location>
</feature>
<feature type="compositionally biased region" description="Basic residues" evidence="1">
    <location>
        <begin position="89"/>
        <end position="107"/>
    </location>
</feature>
<organism evidence="2 3">
    <name type="scientific">Cucumis melo var. makuwa</name>
    <name type="common">Oriental melon</name>
    <dbReference type="NCBI Taxonomy" id="1194695"/>
    <lineage>
        <taxon>Eukaryota</taxon>
        <taxon>Viridiplantae</taxon>
        <taxon>Streptophyta</taxon>
        <taxon>Embryophyta</taxon>
        <taxon>Tracheophyta</taxon>
        <taxon>Spermatophyta</taxon>
        <taxon>Magnoliopsida</taxon>
        <taxon>eudicotyledons</taxon>
        <taxon>Gunneridae</taxon>
        <taxon>Pentapetalae</taxon>
        <taxon>rosids</taxon>
        <taxon>fabids</taxon>
        <taxon>Cucurbitales</taxon>
        <taxon>Cucurbitaceae</taxon>
        <taxon>Benincaseae</taxon>
        <taxon>Cucumis</taxon>
    </lineage>
</organism>
<evidence type="ECO:0000313" key="3">
    <source>
        <dbReference type="Proteomes" id="UP000321947"/>
    </source>
</evidence>
<reference evidence="2 3" key="1">
    <citation type="submission" date="2019-08" db="EMBL/GenBank/DDBJ databases">
        <title>Draft genome sequences of two oriental melons (Cucumis melo L. var makuwa).</title>
        <authorList>
            <person name="Kwon S.-Y."/>
        </authorList>
    </citation>
    <scope>NUCLEOTIDE SEQUENCE [LARGE SCALE GENOMIC DNA]</scope>
    <source>
        <strain evidence="3">cv. Chang Bougi</strain>
        <tissue evidence="2">Leaf</tissue>
    </source>
</reference>
<evidence type="ECO:0000313" key="2">
    <source>
        <dbReference type="EMBL" id="TYK07346.1"/>
    </source>
</evidence>
<accession>A0A5D3CAI5</accession>
<evidence type="ECO:0000256" key="1">
    <source>
        <dbReference type="SAM" id="MobiDB-lite"/>
    </source>
</evidence>
<sequence>MRKTDLIEVRPKIRHNYTGFIPAQIYITDSKGNIFTVQTVSFTEGRCFKERNANIHGSFTRQAALEFNEFDFDAEKYPFMGFVATPPEKKKKEKKLKKNPKHSRNSNKRPTISNSPDSTSKAIIIISNNFDSGRGNDGRLKSIIAEKMDKRNGIMVFTDRHDEIQRASFPKRKVIYRVKNNNNKAIELSAENLKETEKKEKAINLAVDLGNISPLSEEMEVEHISSPDSPVMTPIQTSPSQSEIIRNSLVSLVDREEEEEQIKGWTGKKEISKDLFKKQPINWLKDNNLKLAPAFENNASSSKINMENENNVEIGYEPSRSNNSL</sequence>
<dbReference type="Proteomes" id="UP000321947">
    <property type="component" value="Unassembled WGS sequence"/>
</dbReference>
<name>A0A5D3CAI5_CUCMM</name>
<gene>
    <name evidence="2" type="ORF">E5676_scaffold202G00620</name>
</gene>
<feature type="region of interest" description="Disordered" evidence="1">
    <location>
        <begin position="88"/>
        <end position="118"/>
    </location>
</feature>
<dbReference type="AlphaFoldDB" id="A0A5D3CAI5"/>